<proteinExistence type="predicted"/>
<evidence type="ECO:0000313" key="1">
    <source>
        <dbReference type="EMBL" id="KKN66702.1"/>
    </source>
</evidence>
<dbReference type="EMBL" id="LAZR01000493">
    <property type="protein sequence ID" value="KKN66702.1"/>
    <property type="molecule type" value="Genomic_DNA"/>
</dbReference>
<sequence>MLHQYIELAEWHQRRGSCLVPPSWQPPRFRYRDGAKFYLAIEDPDPGFTDWIQKVAQYLVGLDDETQQALKQLTGPAKLLAAVPQKVEALWFQHAKLTRLVEARGQAADQLDDIVNTLSANLAISNEYVAAVLEHADRAQSAAAQEVLEQILDTTHTDEATA</sequence>
<comment type="caution">
    <text evidence="1">The sequence shown here is derived from an EMBL/GenBank/DDBJ whole genome shotgun (WGS) entry which is preliminary data.</text>
</comment>
<name>A0A0F9SVN2_9ZZZZ</name>
<accession>A0A0F9SVN2</accession>
<protein>
    <submittedName>
        <fullName evidence="1">Uncharacterized protein</fullName>
    </submittedName>
</protein>
<dbReference type="AlphaFoldDB" id="A0A0F9SVN2"/>
<organism evidence="1">
    <name type="scientific">marine sediment metagenome</name>
    <dbReference type="NCBI Taxonomy" id="412755"/>
    <lineage>
        <taxon>unclassified sequences</taxon>
        <taxon>metagenomes</taxon>
        <taxon>ecological metagenomes</taxon>
    </lineage>
</organism>
<reference evidence="1" key="1">
    <citation type="journal article" date="2015" name="Nature">
        <title>Complex archaea that bridge the gap between prokaryotes and eukaryotes.</title>
        <authorList>
            <person name="Spang A."/>
            <person name="Saw J.H."/>
            <person name="Jorgensen S.L."/>
            <person name="Zaremba-Niedzwiedzka K."/>
            <person name="Martijn J."/>
            <person name="Lind A.E."/>
            <person name="van Eijk R."/>
            <person name="Schleper C."/>
            <person name="Guy L."/>
            <person name="Ettema T.J."/>
        </authorList>
    </citation>
    <scope>NUCLEOTIDE SEQUENCE</scope>
</reference>
<gene>
    <name evidence="1" type="ORF">LCGC14_0468880</name>
</gene>